<accession>A0A6P7STR6</accession>
<gene>
    <name evidence="2" type="primary">LOC115216382</name>
</gene>
<dbReference type="AlphaFoldDB" id="A0A6P7STR6"/>
<reference evidence="2" key="1">
    <citation type="submission" date="2025-08" db="UniProtKB">
        <authorList>
            <consortium name="RefSeq"/>
        </authorList>
    </citation>
    <scope>IDENTIFICATION</scope>
</reference>
<proteinExistence type="predicted"/>
<protein>
    <submittedName>
        <fullName evidence="2">Uncharacterized protein LOC115216382</fullName>
    </submittedName>
</protein>
<dbReference type="RefSeq" id="XP_029641578.1">
    <property type="nucleotide sequence ID" value="XM_029785718.1"/>
</dbReference>
<name>A0A6P7STR6_9MOLL</name>
<evidence type="ECO:0000313" key="1">
    <source>
        <dbReference type="Proteomes" id="UP000515154"/>
    </source>
</evidence>
<keyword evidence="1" id="KW-1185">Reference proteome</keyword>
<dbReference type="KEGG" id="osn:115216382"/>
<organism evidence="1 2">
    <name type="scientific">Octopus sinensis</name>
    <name type="common">East Asian common octopus</name>
    <dbReference type="NCBI Taxonomy" id="2607531"/>
    <lineage>
        <taxon>Eukaryota</taxon>
        <taxon>Metazoa</taxon>
        <taxon>Spiralia</taxon>
        <taxon>Lophotrochozoa</taxon>
        <taxon>Mollusca</taxon>
        <taxon>Cephalopoda</taxon>
        <taxon>Coleoidea</taxon>
        <taxon>Octopodiformes</taxon>
        <taxon>Octopoda</taxon>
        <taxon>Incirrata</taxon>
        <taxon>Octopodidae</taxon>
        <taxon>Octopus</taxon>
    </lineage>
</organism>
<dbReference type="Proteomes" id="UP000515154">
    <property type="component" value="Linkage group LG1"/>
</dbReference>
<sequence length="127" mass="14630">MSSMKDNDVLIMAGDFSGLGEYVNGFHGMLEFCDINDLLICNTNCRKPAIYLITYQSGGLTCQIDFISTINKDRWMLMNAKSSPGEKCTIQHRLVVRRIQKHKPIWKRRLWKFKDSSNGQKVKDVLN</sequence>
<evidence type="ECO:0000313" key="2">
    <source>
        <dbReference type="RefSeq" id="XP_029641578.1"/>
    </source>
</evidence>